<feature type="domain" description="O-methyltransferase C-terminal" evidence="4">
    <location>
        <begin position="184"/>
        <end position="336"/>
    </location>
</feature>
<dbReference type="PANTHER" id="PTHR43712">
    <property type="entry name" value="PUTATIVE (AFU_ORTHOLOGUE AFUA_4G14580)-RELATED"/>
    <property type="match status" value="1"/>
</dbReference>
<dbReference type="InterPro" id="IPR049480">
    <property type="entry name" value="BVU_1015-like_N"/>
</dbReference>
<dbReference type="Pfam" id="PF21212">
    <property type="entry name" value="Dimerisation2-like_dom"/>
    <property type="match status" value="1"/>
</dbReference>
<dbReference type="InterPro" id="IPR036388">
    <property type="entry name" value="WH-like_DNA-bd_sf"/>
</dbReference>
<dbReference type="PANTHER" id="PTHR43712:SF2">
    <property type="entry name" value="O-METHYLTRANSFERASE CICE"/>
    <property type="match status" value="1"/>
</dbReference>
<accession>A0ABX9ANN1</accession>
<dbReference type="PIRSF" id="PIRSF005739">
    <property type="entry name" value="O-mtase"/>
    <property type="match status" value="1"/>
</dbReference>
<evidence type="ECO:0000313" key="7">
    <source>
        <dbReference type="Proteomes" id="UP000825886"/>
    </source>
</evidence>
<protein>
    <submittedName>
        <fullName evidence="6">SAM-dependent methyltransferase</fullName>
    </submittedName>
</protein>
<dbReference type="InterPro" id="IPR029063">
    <property type="entry name" value="SAM-dependent_MTases_sf"/>
</dbReference>
<dbReference type="SUPFAM" id="SSF53335">
    <property type="entry name" value="S-adenosyl-L-methionine-dependent methyltransferases"/>
    <property type="match status" value="1"/>
</dbReference>
<feature type="domain" description="BVU-1015-like N-terminal dimerisation-like" evidence="5">
    <location>
        <begin position="21"/>
        <end position="90"/>
    </location>
</feature>
<keyword evidence="3" id="KW-0949">S-adenosyl-L-methionine</keyword>
<name>A0ABX9ANN1_9ENTR</name>
<dbReference type="InterPro" id="IPR016461">
    <property type="entry name" value="COMT-like"/>
</dbReference>
<dbReference type="Gene3D" id="1.20.58.1390">
    <property type="match status" value="1"/>
</dbReference>
<evidence type="ECO:0000256" key="3">
    <source>
        <dbReference type="ARBA" id="ARBA00022691"/>
    </source>
</evidence>
<gene>
    <name evidence="6" type="ORF">K6K13_22775</name>
</gene>
<dbReference type="Proteomes" id="UP000825886">
    <property type="component" value="Chromosome"/>
</dbReference>
<evidence type="ECO:0000256" key="1">
    <source>
        <dbReference type="ARBA" id="ARBA00022603"/>
    </source>
</evidence>
<dbReference type="EMBL" id="CP081864">
    <property type="protein sequence ID" value="QZN95896.1"/>
    <property type="molecule type" value="Genomic_DNA"/>
</dbReference>
<dbReference type="Pfam" id="PF00891">
    <property type="entry name" value="Methyltransf_2"/>
    <property type="match status" value="1"/>
</dbReference>
<evidence type="ECO:0000259" key="4">
    <source>
        <dbReference type="Pfam" id="PF00891"/>
    </source>
</evidence>
<reference evidence="6 7" key="1">
    <citation type="submission" date="2021-08" db="EMBL/GenBank/DDBJ databases">
        <title>Culture and genomic analysis of Symbiopectobacterium purcellii sp. nov. gen. nov., isolated from the leafhopper Empoasca decipiens.</title>
        <authorList>
            <person name="Nadal-Jimenez P."/>
            <person name="Siozios S."/>
            <person name="Halliday N."/>
            <person name="Camara M."/>
            <person name="Hurst G.D.D."/>
        </authorList>
    </citation>
    <scope>NUCLEOTIDE SEQUENCE [LARGE SCALE GENOMIC DNA]</scope>
    <source>
        <strain evidence="6 7">SyEd1</strain>
    </source>
</reference>
<dbReference type="Gene3D" id="1.10.10.10">
    <property type="entry name" value="Winged helix-like DNA-binding domain superfamily/Winged helix DNA-binding domain"/>
    <property type="match status" value="1"/>
</dbReference>
<keyword evidence="2" id="KW-0808">Transferase</keyword>
<dbReference type="RefSeq" id="WP_222158966.1">
    <property type="nucleotide sequence ID" value="NZ_CP081864.1"/>
</dbReference>
<proteinExistence type="predicted"/>
<evidence type="ECO:0000259" key="5">
    <source>
        <dbReference type="Pfam" id="PF21212"/>
    </source>
</evidence>
<evidence type="ECO:0000256" key="2">
    <source>
        <dbReference type="ARBA" id="ARBA00022679"/>
    </source>
</evidence>
<dbReference type="Gene3D" id="3.40.50.150">
    <property type="entry name" value="Vaccinia Virus protein VP39"/>
    <property type="match status" value="1"/>
</dbReference>
<sequence length="358" mass="40526">MAVSYGYDEDNTSALDAITEAQRIAFAPMIFQATMSLRNNNILDFLDQCGAQGASLEAIMTSTPLSAYSTELLLDVGLSSRILVKRGDNYTLTKMGHYLLHDRMTRINMDFTQDVCYQAMFHLDEALVKNTPSGLKVFGDWSTIYPALSKLPPKVRDSWFAFDHFYSDAAYDKVLPHIFQLKPKHIYDIGGNTGKWAMRCYDYDPEVKVTLLDLPEQIDLAMENINKSGKSDRIYTLPVDMLTVTPLPQEADVWWMSQFLDCFSETQIVAILRNIAFSMKAGARVCILDLFWDKQQWEAGAFSLNVSSLYFTCLANGNSRFYSADRFLALLEEAGFVVEHQIDRIGIGHTLLICKKVT</sequence>
<keyword evidence="7" id="KW-1185">Reference proteome</keyword>
<evidence type="ECO:0000313" key="6">
    <source>
        <dbReference type="EMBL" id="QZN95896.1"/>
    </source>
</evidence>
<organism evidence="6 7">
    <name type="scientific">Symbiopectobacterium purcellii</name>
    <dbReference type="NCBI Taxonomy" id="2871826"/>
    <lineage>
        <taxon>Bacteria</taxon>
        <taxon>Pseudomonadati</taxon>
        <taxon>Pseudomonadota</taxon>
        <taxon>Gammaproteobacteria</taxon>
        <taxon>Enterobacterales</taxon>
        <taxon>Enterobacteriaceae</taxon>
    </lineage>
</organism>
<dbReference type="InterPro" id="IPR001077">
    <property type="entry name" value="COMT_C"/>
</dbReference>
<keyword evidence="1 6" id="KW-0489">Methyltransferase</keyword>
<dbReference type="GO" id="GO:0008168">
    <property type="term" value="F:methyltransferase activity"/>
    <property type="evidence" value="ECO:0007669"/>
    <property type="project" value="UniProtKB-KW"/>
</dbReference>
<dbReference type="PROSITE" id="PS51683">
    <property type="entry name" value="SAM_OMT_II"/>
    <property type="match status" value="1"/>
</dbReference>
<dbReference type="GO" id="GO:0032259">
    <property type="term" value="P:methylation"/>
    <property type="evidence" value="ECO:0007669"/>
    <property type="project" value="UniProtKB-KW"/>
</dbReference>